<reference evidence="2 3" key="1">
    <citation type="submission" date="2019-04" db="EMBL/GenBank/DDBJ databases">
        <authorList>
            <consortium name="Pathogen Informatics"/>
        </authorList>
    </citation>
    <scope>NUCLEOTIDE SEQUENCE [LARGE SCALE GENOMIC DNA]</scope>
    <source>
        <strain evidence="2 3">NCTC9239</strain>
    </source>
</reference>
<evidence type="ECO:0000313" key="2">
    <source>
        <dbReference type="EMBL" id="VTO17158.1"/>
    </source>
</evidence>
<organism evidence="2 3">
    <name type="scientific">Brevundimonas vancanneytii</name>
    <dbReference type="NCBI Taxonomy" id="1325724"/>
    <lineage>
        <taxon>Bacteria</taxon>
        <taxon>Pseudomonadati</taxon>
        <taxon>Pseudomonadota</taxon>
        <taxon>Alphaproteobacteria</taxon>
        <taxon>Caulobacterales</taxon>
        <taxon>Caulobacteraceae</taxon>
        <taxon>Brevundimonas</taxon>
    </lineage>
</organism>
<dbReference type="GO" id="GO:0006635">
    <property type="term" value="P:fatty acid beta-oxidation"/>
    <property type="evidence" value="ECO:0007669"/>
    <property type="project" value="TreeGrafter"/>
</dbReference>
<gene>
    <name evidence="2" type="ORF">NCTC9239_02329</name>
</gene>
<dbReference type="AlphaFoldDB" id="A0A4P1K9L6"/>
<protein>
    <submittedName>
        <fullName evidence="2">(3R)-hydroxyacyl-ACP dehydratase subunit HadB</fullName>
    </submittedName>
</protein>
<accession>A0A4P1K9L6</accession>
<dbReference type="GO" id="GO:0004300">
    <property type="term" value="F:enoyl-CoA hydratase activity"/>
    <property type="evidence" value="ECO:0007669"/>
    <property type="project" value="TreeGrafter"/>
</dbReference>
<dbReference type="PANTHER" id="PTHR13078">
    <property type="entry name" value="PEROXISOMAL MULTIFUNCTIONAL ENZYME TYPE 2-RELATED"/>
    <property type="match status" value="1"/>
</dbReference>
<keyword evidence="3" id="KW-1185">Reference proteome</keyword>
<dbReference type="SUPFAM" id="SSF54637">
    <property type="entry name" value="Thioesterase/thiol ester dehydrase-isomerase"/>
    <property type="match status" value="1"/>
</dbReference>
<dbReference type="RefSeq" id="WP_197733838.1">
    <property type="nucleotide sequence ID" value="NZ_LR588407.1"/>
</dbReference>
<dbReference type="PANTHER" id="PTHR13078:SF56">
    <property type="entry name" value="PEROXISOMAL MULTIFUNCTIONAL ENZYME TYPE 2"/>
    <property type="match status" value="1"/>
</dbReference>
<dbReference type="GO" id="GO:0003857">
    <property type="term" value="F:(3S)-3-hydroxyacyl-CoA dehydrogenase (NAD+) activity"/>
    <property type="evidence" value="ECO:0007669"/>
    <property type="project" value="TreeGrafter"/>
</dbReference>
<proteinExistence type="predicted"/>
<dbReference type="Proteomes" id="UP000309952">
    <property type="component" value="Chromosome"/>
</dbReference>
<sequence length="170" mass="18620">MIAYERTLFIDGVLTATVGQTLFCRGDGGIGSLGEEAPRMMPSPERPPDRSYELRTLPQTALIYRLSGDLNPLHADPNVALSVGFPKPILHGLATYGVAAFSLLTATGLPPETLRRLDCRFTAPVFPGDMLATDLWRENDRVHFQVRAVDRDLVVLSHGLAEFTDVADQT</sequence>
<dbReference type="Gene3D" id="3.10.129.10">
    <property type="entry name" value="Hotdog Thioesterase"/>
    <property type="match status" value="1"/>
</dbReference>
<evidence type="ECO:0000313" key="3">
    <source>
        <dbReference type="Proteomes" id="UP000309952"/>
    </source>
</evidence>
<dbReference type="CDD" id="cd03448">
    <property type="entry name" value="HDE_HSD"/>
    <property type="match status" value="1"/>
</dbReference>
<dbReference type="GO" id="GO:0044594">
    <property type="term" value="F:17-beta-hydroxysteroid dehydrogenase (NAD+) activity"/>
    <property type="evidence" value="ECO:0007669"/>
    <property type="project" value="TreeGrafter"/>
</dbReference>
<dbReference type="EMBL" id="LR588407">
    <property type="protein sequence ID" value="VTO17158.1"/>
    <property type="molecule type" value="Genomic_DNA"/>
</dbReference>
<dbReference type="KEGG" id="bvy:NCTC9239_02329"/>
<evidence type="ECO:0000259" key="1">
    <source>
        <dbReference type="Pfam" id="PF01575"/>
    </source>
</evidence>
<dbReference type="Pfam" id="PF01575">
    <property type="entry name" value="MaoC_dehydratas"/>
    <property type="match status" value="1"/>
</dbReference>
<dbReference type="InterPro" id="IPR002539">
    <property type="entry name" value="MaoC-like_dom"/>
</dbReference>
<dbReference type="InterPro" id="IPR029069">
    <property type="entry name" value="HotDog_dom_sf"/>
</dbReference>
<feature type="domain" description="MaoC-like" evidence="1">
    <location>
        <begin position="43"/>
        <end position="154"/>
    </location>
</feature>
<name>A0A4P1K9L6_9CAUL</name>